<dbReference type="EMBL" id="GGEC01013356">
    <property type="protein sequence ID" value="MBW93839.1"/>
    <property type="molecule type" value="Transcribed_RNA"/>
</dbReference>
<evidence type="ECO:0000256" key="1">
    <source>
        <dbReference type="SAM" id="Phobius"/>
    </source>
</evidence>
<accession>A0A2P2JK68</accession>
<reference evidence="2" key="1">
    <citation type="submission" date="2018-02" db="EMBL/GenBank/DDBJ databases">
        <title>Rhizophora mucronata_Transcriptome.</title>
        <authorList>
            <person name="Meera S.P."/>
            <person name="Sreeshan A."/>
            <person name="Augustine A."/>
        </authorList>
    </citation>
    <scope>NUCLEOTIDE SEQUENCE</scope>
    <source>
        <tissue evidence="2">Leaf</tissue>
    </source>
</reference>
<keyword evidence="1" id="KW-0812">Transmembrane</keyword>
<proteinExistence type="predicted"/>
<name>A0A2P2JK68_RHIMU</name>
<sequence length="32" mass="3804">MYLCGLFKFLFHLFILVFGVGIFRIFTGEAFR</sequence>
<dbReference type="EMBL" id="GGEC01013355">
    <property type="protein sequence ID" value="MBW93838.1"/>
    <property type="molecule type" value="Transcribed_RNA"/>
</dbReference>
<keyword evidence="1" id="KW-0472">Membrane</keyword>
<organism evidence="2">
    <name type="scientific">Rhizophora mucronata</name>
    <name type="common">Asiatic mangrove</name>
    <dbReference type="NCBI Taxonomy" id="61149"/>
    <lineage>
        <taxon>Eukaryota</taxon>
        <taxon>Viridiplantae</taxon>
        <taxon>Streptophyta</taxon>
        <taxon>Embryophyta</taxon>
        <taxon>Tracheophyta</taxon>
        <taxon>Spermatophyta</taxon>
        <taxon>Magnoliopsida</taxon>
        <taxon>eudicotyledons</taxon>
        <taxon>Gunneridae</taxon>
        <taxon>Pentapetalae</taxon>
        <taxon>rosids</taxon>
        <taxon>fabids</taxon>
        <taxon>Malpighiales</taxon>
        <taxon>Rhizophoraceae</taxon>
        <taxon>Rhizophora</taxon>
    </lineage>
</organism>
<evidence type="ECO:0000313" key="2">
    <source>
        <dbReference type="EMBL" id="MBW93838.1"/>
    </source>
</evidence>
<dbReference type="AlphaFoldDB" id="A0A2P2JK68"/>
<keyword evidence="1" id="KW-1133">Transmembrane helix</keyword>
<feature type="transmembrane region" description="Helical" evidence="1">
    <location>
        <begin position="6"/>
        <end position="26"/>
    </location>
</feature>
<protein>
    <submittedName>
        <fullName evidence="2">Uncharacterized protein</fullName>
    </submittedName>
</protein>